<dbReference type="HOGENOM" id="CLU_1185939_0_0_1"/>
<proteinExistence type="predicted"/>
<evidence type="ECO:0000313" key="2">
    <source>
        <dbReference type="Proteomes" id="UP000008068"/>
    </source>
</evidence>
<gene>
    <name evidence="1" type="ORF">CAEBREN_06422</name>
</gene>
<dbReference type="EMBL" id="GL380133">
    <property type="protein sequence ID" value="EGT47723.1"/>
    <property type="molecule type" value="Genomic_DNA"/>
</dbReference>
<evidence type="ECO:0000313" key="1">
    <source>
        <dbReference type="EMBL" id="EGT47723.1"/>
    </source>
</evidence>
<reference evidence="2" key="1">
    <citation type="submission" date="2011-07" db="EMBL/GenBank/DDBJ databases">
        <authorList>
            <consortium name="Caenorhabditis brenneri Sequencing and Analysis Consortium"/>
            <person name="Wilson R.K."/>
        </authorList>
    </citation>
    <scope>NUCLEOTIDE SEQUENCE [LARGE SCALE GENOMIC DNA]</scope>
    <source>
        <strain evidence="2">PB2801</strain>
    </source>
</reference>
<name>G0P8G3_CAEBE</name>
<accession>G0P8G3</accession>
<protein>
    <recommendedName>
        <fullName evidence="3">F-box associated domain-containing protein</fullName>
    </recommendedName>
</protein>
<dbReference type="AlphaFoldDB" id="G0P8G3"/>
<evidence type="ECO:0008006" key="3">
    <source>
        <dbReference type="Google" id="ProtNLM"/>
    </source>
</evidence>
<organism evidence="2">
    <name type="scientific">Caenorhabditis brenneri</name>
    <name type="common">Nematode worm</name>
    <dbReference type="NCBI Taxonomy" id="135651"/>
    <lineage>
        <taxon>Eukaryota</taxon>
        <taxon>Metazoa</taxon>
        <taxon>Ecdysozoa</taxon>
        <taxon>Nematoda</taxon>
        <taxon>Chromadorea</taxon>
        <taxon>Rhabditida</taxon>
        <taxon>Rhabditina</taxon>
        <taxon>Rhabditomorpha</taxon>
        <taxon>Rhabditoidea</taxon>
        <taxon>Rhabditidae</taxon>
        <taxon>Peloderinae</taxon>
        <taxon>Caenorhabditis</taxon>
    </lineage>
</organism>
<sequence length="222" mass="25592">MELMENVTDLRAVGVYPTSKDSSEFPPNDELCENVMNIGRQIRTLYLDMKTSDGYVYDPPANLSCNFEKVTIKRAKWVTKDIFIKLFLHCTQVELSNKNFSNEDLAAIFVEWSQSSSMQYMKLHSEDETNPQKSLTDVVGSLPEALPVEKAAVRVDGMRGVKRNEFKRVSFSEGRAYRITGSDDKNYIVFYCKNYLYLTTKFEEVDTEDILPDIESNEIAWR</sequence>
<keyword evidence="2" id="KW-1185">Reference proteome</keyword>
<dbReference type="InParanoid" id="G0P8G3"/>
<dbReference type="Proteomes" id="UP000008068">
    <property type="component" value="Unassembled WGS sequence"/>
</dbReference>